<accession>A0A1H6W3E1</accession>
<proteinExistence type="predicted"/>
<keyword evidence="2" id="KW-1185">Reference proteome</keyword>
<dbReference type="STRING" id="1227549.SAMN05444007_103253"/>
<reference evidence="1 2" key="1">
    <citation type="submission" date="2016-10" db="EMBL/GenBank/DDBJ databases">
        <authorList>
            <person name="de Groot N.N."/>
        </authorList>
    </citation>
    <scope>NUCLEOTIDE SEQUENCE [LARGE SCALE GENOMIC DNA]</scope>
    <source>
        <strain evidence="1 2">DSM 29340</strain>
    </source>
</reference>
<organism evidence="1 2">
    <name type="scientific">Cribrihabitans marinus</name>
    <dbReference type="NCBI Taxonomy" id="1227549"/>
    <lineage>
        <taxon>Bacteria</taxon>
        <taxon>Pseudomonadati</taxon>
        <taxon>Pseudomonadota</taxon>
        <taxon>Alphaproteobacteria</taxon>
        <taxon>Rhodobacterales</taxon>
        <taxon>Paracoccaceae</taxon>
        <taxon>Cribrihabitans</taxon>
    </lineage>
</organism>
<evidence type="ECO:0000313" key="2">
    <source>
        <dbReference type="Proteomes" id="UP000199379"/>
    </source>
</evidence>
<dbReference type="AlphaFoldDB" id="A0A1H6W3E1"/>
<sequence>MAARTCHSKRMKTLAWIPVAALVLTGCAPLSIYHKPGVQVSRLEADTTRCEVAALKDVPVNTQIRQGAPIYRPGGRYCRDGRCWTGPGYWDSGPVYTVDANRGLRDRATELCMAEKGYRPVSLPPCSQGIRSQVPLGRMTTLPRLTPASCFLRNEDGSYRIISPVTAPIASQGG</sequence>
<protein>
    <submittedName>
        <fullName evidence="1">Uncharacterized protein</fullName>
    </submittedName>
</protein>
<dbReference type="EMBL" id="FNYD01000003">
    <property type="protein sequence ID" value="SEJ06795.1"/>
    <property type="molecule type" value="Genomic_DNA"/>
</dbReference>
<name>A0A1H6W3E1_9RHOB</name>
<evidence type="ECO:0000313" key="1">
    <source>
        <dbReference type="EMBL" id="SEJ06795.1"/>
    </source>
</evidence>
<dbReference type="PROSITE" id="PS51257">
    <property type="entry name" value="PROKAR_LIPOPROTEIN"/>
    <property type="match status" value="1"/>
</dbReference>
<dbReference type="Proteomes" id="UP000199379">
    <property type="component" value="Unassembled WGS sequence"/>
</dbReference>
<gene>
    <name evidence="1" type="ORF">SAMN05444007_103253</name>
</gene>